<feature type="transmembrane region" description="Helical" evidence="7">
    <location>
        <begin position="242"/>
        <end position="264"/>
    </location>
</feature>
<dbReference type="InterPro" id="IPR001046">
    <property type="entry name" value="NRAMP_fam"/>
</dbReference>
<evidence type="ECO:0000256" key="7">
    <source>
        <dbReference type="SAM" id="Phobius"/>
    </source>
</evidence>
<dbReference type="Proteomes" id="UP000009309">
    <property type="component" value="Unassembled WGS sequence"/>
</dbReference>
<accession>I2GG63</accession>
<evidence type="ECO:0000256" key="2">
    <source>
        <dbReference type="ARBA" id="ARBA00022448"/>
    </source>
</evidence>
<feature type="transmembrane region" description="Helical" evidence="7">
    <location>
        <begin position="284"/>
        <end position="312"/>
    </location>
</feature>
<dbReference type="GO" id="GO:0005384">
    <property type="term" value="F:manganese ion transmembrane transporter activity"/>
    <property type="evidence" value="ECO:0007669"/>
    <property type="project" value="TreeGrafter"/>
</dbReference>
<evidence type="ECO:0000256" key="4">
    <source>
        <dbReference type="ARBA" id="ARBA00022847"/>
    </source>
</evidence>
<evidence type="ECO:0000256" key="5">
    <source>
        <dbReference type="ARBA" id="ARBA00022989"/>
    </source>
</evidence>
<dbReference type="GO" id="GO:0015086">
    <property type="term" value="F:cadmium ion transmembrane transporter activity"/>
    <property type="evidence" value="ECO:0007669"/>
    <property type="project" value="TreeGrafter"/>
</dbReference>
<dbReference type="GO" id="GO:0005886">
    <property type="term" value="C:plasma membrane"/>
    <property type="evidence" value="ECO:0007669"/>
    <property type="project" value="TreeGrafter"/>
</dbReference>
<evidence type="ECO:0000313" key="8">
    <source>
        <dbReference type="EMBL" id="CCH52888.1"/>
    </source>
</evidence>
<organism evidence="8 9">
    <name type="scientific">Fibrisoma limi BUZ 3</name>
    <dbReference type="NCBI Taxonomy" id="1185876"/>
    <lineage>
        <taxon>Bacteria</taxon>
        <taxon>Pseudomonadati</taxon>
        <taxon>Bacteroidota</taxon>
        <taxon>Cytophagia</taxon>
        <taxon>Cytophagales</taxon>
        <taxon>Spirosomataceae</taxon>
        <taxon>Fibrisoma</taxon>
    </lineage>
</organism>
<comment type="subcellular location">
    <subcellularLocation>
        <location evidence="1">Membrane</location>
        <topology evidence="1">Multi-pass membrane protein</topology>
    </subcellularLocation>
</comment>
<evidence type="ECO:0000256" key="1">
    <source>
        <dbReference type="ARBA" id="ARBA00004141"/>
    </source>
</evidence>
<proteinExistence type="predicted"/>
<dbReference type="NCBIfam" id="NF037982">
    <property type="entry name" value="Nramp_1"/>
    <property type="match status" value="1"/>
</dbReference>
<dbReference type="EMBL" id="CAIT01000006">
    <property type="protein sequence ID" value="CCH52888.1"/>
    <property type="molecule type" value="Genomic_DNA"/>
</dbReference>
<feature type="transmembrane region" description="Helical" evidence="7">
    <location>
        <begin position="63"/>
        <end position="86"/>
    </location>
</feature>
<feature type="transmembrane region" description="Helical" evidence="7">
    <location>
        <begin position="134"/>
        <end position="157"/>
    </location>
</feature>
<feature type="transmembrane region" description="Helical" evidence="7">
    <location>
        <begin position="106"/>
        <end position="128"/>
    </location>
</feature>
<keyword evidence="4" id="KW-0769">Symport</keyword>
<dbReference type="AlphaFoldDB" id="I2GG63"/>
<dbReference type="GO" id="GO:0015293">
    <property type="term" value="F:symporter activity"/>
    <property type="evidence" value="ECO:0007669"/>
    <property type="project" value="UniProtKB-KW"/>
</dbReference>
<dbReference type="GO" id="GO:0034755">
    <property type="term" value="P:iron ion transmembrane transport"/>
    <property type="evidence" value="ECO:0007669"/>
    <property type="project" value="TreeGrafter"/>
</dbReference>
<dbReference type="Pfam" id="PF01566">
    <property type="entry name" value="Nramp"/>
    <property type="match status" value="1"/>
</dbReference>
<dbReference type="PANTHER" id="PTHR11706:SF33">
    <property type="entry name" value="NATURAL RESISTANCE-ASSOCIATED MACROPHAGE PROTEIN 2"/>
    <property type="match status" value="1"/>
</dbReference>
<feature type="transmembrane region" description="Helical" evidence="7">
    <location>
        <begin position="349"/>
        <end position="369"/>
    </location>
</feature>
<gene>
    <name evidence="8" type="ORF">BN8_01927</name>
</gene>
<evidence type="ECO:0000256" key="6">
    <source>
        <dbReference type="ARBA" id="ARBA00023136"/>
    </source>
</evidence>
<keyword evidence="9" id="KW-1185">Reference proteome</keyword>
<feature type="transmembrane region" description="Helical" evidence="7">
    <location>
        <begin position="164"/>
        <end position="185"/>
    </location>
</feature>
<feature type="transmembrane region" description="Helical" evidence="7">
    <location>
        <begin position="208"/>
        <end position="230"/>
    </location>
</feature>
<keyword evidence="6 7" id="KW-0472">Membrane</keyword>
<keyword evidence="2" id="KW-0813">Transport</keyword>
<feature type="transmembrane region" description="Helical" evidence="7">
    <location>
        <begin position="33"/>
        <end position="57"/>
    </location>
</feature>
<evidence type="ECO:0000256" key="3">
    <source>
        <dbReference type="ARBA" id="ARBA00022692"/>
    </source>
</evidence>
<keyword evidence="5 7" id="KW-1133">Transmembrane helix</keyword>
<keyword evidence="3 7" id="KW-0812">Transmembrane</keyword>
<comment type="caution">
    <text evidence="8">The sequence shown here is derived from an EMBL/GenBank/DDBJ whole genome shotgun (WGS) entry which is preliminary data.</text>
</comment>
<dbReference type="PRINTS" id="PR00447">
    <property type="entry name" value="NATRESASSCMP"/>
</dbReference>
<protein>
    <submittedName>
        <fullName evidence="8">Natural resistance-associated macrophage protein</fullName>
    </submittedName>
</protein>
<reference evidence="8 9" key="1">
    <citation type="journal article" date="2012" name="J. Bacteriol.">
        <title>Genome Sequence of the Filamentous Bacterium Fibrisoma limi BUZ 3T.</title>
        <authorList>
            <person name="Filippini M."/>
            <person name="Qi W."/>
            <person name="Jaenicke S."/>
            <person name="Goesmann A."/>
            <person name="Smits T.H."/>
            <person name="Bagheri H.C."/>
        </authorList>
    </citation>
    <scope>NUCLEOTIDE SEQUENCE [LARGE SCALE GENOMIC DNA]</scope>
    <source>
        <strain evidence="9">BUZ 3T</strain>
    </source>
</reference>
<feature type="transmembrane region" description="Helical" evidence="7">
    <location>
        <begin position="390"/>
        <end position="411"/>
    </location>
</feature>
<name>I2GG63_9BACT</name>
<dbReference type="eggNOG" id="COG1914">
    <property type="taxonomic scope" value="Bacteria"/>
</dbReference>
<evidence type="ECO:0000313" key="9">
    <source>
        <dbReference type="Proteomes" id="UP000009309"/>
    </source>
</evidence>
<dbReference type="PANTHER" id="PTHR11706">
    <property type="entry name" value="SOLUTE CARRIER PROTEIN FAMILY 11 MEMBER"/>
    <property type="match status" value="1"/>
</dbReference>
<sequence>MVSVHSVACGHRLPIVLTYMPKSLSLRSGISSVLFWSVISAAFIGPGTVTTCAMAGSRFGLQLLWALTFSTLGTMLLQEAAARITLASGLSLGDVIARSYGEKARWISGLLFGAVALGCAAYEAGNILGAVSGLALLTGAPVSILTAIVGAVCMVLLWQGSTRLIANFLGLVVFVMGVAFTYVALNSGQSAGAFGKALVSPSLPPDSMVLIIGLIGTTIVPYNLFLGSGIGRNQSLSEMRWGIGLAVLIGGLISMTILVAGTLIRGDFSFQNVAQTLSARLGSWAGALFAFGLFAAGFTSALTAPLAAAVTAQSLLGWSPTSRPYRLVWLIVMGIGLTFGLLGVRPVPVIVAAQAANGILLPVVTIFLLQAVNNKQLLPERYRNSLWQNIAFLVVVGVTAFLGLRNVWLAFSS</sequence>
<feature type="transmembrane region" description="Helical" evidence="7">
    <location>
        <begin position="324"/>
        <end position="343"/>
    </location>
</feature>